<protein>
    <submittedName>
        <fullName evidence="4">Uncharacterized protein</fullName>
    </submittedName>
</protein>
<accession>W6NHR8</accession>
<gene>
    <name evidence="3" type="ORF">HCOI_01051900</name>
    <name evidence="4" type="ORF">HCOI_01052100</name>
</gene>
<feature type="compositionally biased region" description="Polar residues" evidence="1">
    <location>
        <begin position="162"/>
        <end position="172"/>
    </location>
</feature>
<keyword evidence="2" id="KW-0472">Membrane</keyword>
<sequence length="224" mass="24839">MKVRRSGKRFDNWSIVEMDVNSILSAHVEGKKLLGVQVPYGRWERRTTVEPGHETIESETSETDRLEPLLNGTIVANQTNGTEISGGIGPGLFGYKRTTIEPSDNTIEEATEPSGIEGEGRTTLETSETHEEDGSETSTSDTDISNELTSTKETDVDPHALEQSSGDYQNPEASKEKDDHFWLAFFILAIIAAILILIIMPILFVIAIRKYGRLKQLQSQSQSQ</sequence>
<evidence type="ECO:0000256" key="2">
    <source>
        <dbReference type="SAM" id="Phobius"/>
    </source>
</evidence>
<feature type="region of interest" description="Disordered" evidence="1">
    <location>
        <begin position="102"/>
        <end position="173"/>
    </location>
</feature>
<dbReference type="EMBL" id="CAVP010060279">
    <property type="protein sequence ID" value="CDL96355.1"/>
    <property type="molecule type" value="Genomic_DNA"/>
</dbReference>
<feature type="compositionally biased region" description="Basic and acidic residues" evidence="1">
    <location>
        <begin position="150"/>
        <end position="160"/>
    </location>
</feature>
<evidence type="ECO:0000313" key="4">
    <source>
        <dbReference type="EMBL" id="CDL96355.1"/>
    </source>
</evidence>
<dbReference type="AlphaFoldDB" id="W6NHR8"/>
<feature type="transmembrane region" description="Helical" evidence="2">
    <location>
        <begin position="181"/>
        <end position="208"/>
    </location>
</feature>
<keyword evidence="2" id="KW-1133">Transmembrane helix</keyword>
<keyword evidence="2" id="KW-0812">Transmembrane</keyword>
<comment type="caution">
    <text evidence="4">The sequence shown here is derived from an EMBL/GenBank/DDBJ whole genome shotgun (WGS) entry which is preliminary data.</text>
</comment>
<reference evidence="4" key="2">
    <citation type="submission" date="2013-05" db="EMBL/GenBank/DDBJ databases">
        <title>The genome and transcriptome of Haemonchus contortus: a key model parasite for drug and vaccine discovery.</title>
        <authorList>
            <person name="Laing R."/>
            <person name="Kikuchi T."/>
            <person name="Martinelli A."/>
            <person name="Tsai I.J."/>
            <person name="Beech R.N."/>
            <person name="Redman E."/>
            <person name="Holroyd N."/>
            <person name="Bartley D.J."/>
            <person name="Beasley H."/>
            <person name="Britton C."/>
            <person name="Curran D."/>
            <person name="Devaney E."/>
            <person name="Gilabert A."/>
            <person name="Jackson F."/>
            <person name="Hunt M."/>
            <person name="Johnston S."/>
            <person name="Kryukov I."/>
            <person name="Li K."/>
            <person name="Morrison A.A."/>
            <person name="Reid A.J."/>
            <person name="Sargison N."/>
            <person name="Saunders G."/>
            <person name="Wasmuth J.D."/>
            <person name="Wolstenholme A."/>
            <person name="Berriman M."/>
            <person name="Gilleard J.S."/>
            <person name="Cotton J.A."/>
        </authorList>
    </citation>
    <scope>NUCLEOTIDE SEQUENCE [LARGE SCALE GENOMIC DNA]</scope>
    <source>
        <strain evidence="4">ISE/inbred ISE</strain>
    </source>
</reference>
<feature type="compositionally biased region" description="Polar residues" evidence="1">
    <location>
        <begin position="136"/>
        <end position="149"/>
    </location>
</feature>
<evidence type="ECO:0000313" key="3">
    <source>
        <dbReference type="EMBL" id="CDL96352.1"/>
    </source>
</evidence>
<reference evidence="4" key="1">
    <citation type="submission" date="2013-03" db="EMBL/GenBank/DDBJ databases">
        <authorList>
            <person name="Aslett M."/>
        </authorList>
    </citation>
    <scope>NUCLEOTIDE SEQUENCE [LARGE SCALE GENOMIC DNA]</scope>
    <source>
        <strain evidence="4">ISE/inbred ISE</strain>
    </source>
</reference>
<evidence type="ECO:0000256" key="1">
    <source>
        <dbReference type="SAM" id="MobiDB-lite"/>
    </source>
</evidence>
<name>W6NHR8_HAECO</name>
<dbReference type="EMBL" id="CAVP010060272">
    <property type="protein sequence ID" value="CDL96352.1"/>
    <property type="molecule type" value="Genomic_DNA"/>
</dbReference>
<proteinExistence type="predicted"/>
<organism evidence="4">
    <name type="scientific">Haemonchus contortus</name>
    <name type="common">Barber pole worm</name>
    <dbReference type="NCBI Taxonomy" id="6289"/>
    <lineage>
        <taxon>Eukaryota</taxon>
        <taxon>Metazoa</taxon>
        <taxon>Ecdysozoa</taxon>
        <taxon>Nematoda</taxon>
        <taxon>Chromadorea</taxon>
        <taxon>Rhabditida</taxon>
        <taxon>Rhabditina</taxon>
        <taxon>Rhabditomorpha</taxon>
        <taxon>Strongyloidea</taxon>
        <taxon>Trichostrongylidae</taxon>
        <taxon>Haemonchus</taxon>
    </lineage>
</organism>